<dbReference type="AlphaFoldDB" id="A0A7H9BYV3"/>
<gene>
    <name evidence="4" type="primary">napD</name>
    <name evidence="5" type="ORF">HYQ43_20455</name>
</gene>
<evidence type="ECO:0000256" key="2">
    <source>
        <dbReference type="ARBA" id="ARBA00022490"/>
    </source>
</evidence>
<dbReference type="Pfam" id="PF03927">
    <property type="entry name" value="NapD"/>
    <property type="match status" value="1"/>
</dbReference>
<dbReference type="GO" id="GO:0005737">
    <property type="term" value="C:cytoplasm"/>
    <property type="evidence" value="ECO:0007669"/>
    <property type="project" value="UniProtKB-SubCell"/>
</dbReference>
<comment type="subcellular location">
    <subcellularLocation>
        <location evidence="1 4">Cytoplasm</location>
    </subcellularLocation>
</comment>
<comment type="subunit">
    <text evidence="4">Interacts with the cytoplasmic NapA precursor.</text>
</comment>
<dbReference type="RefSeq" id="WP_074991062.1">
    <property type="nucleotide sequence ID" value="NZ_CP038205.1"/>
</dbReference>
<reference evidence="5 6" key="1">
    <citation type="submission" date="2020-07" db="EMBL/GenBank/DDBJ databases">
        <title>The complete genome of Paracoccus pantotrophus ACCC 10489.</title>
        <authorList>
            <person name="Si Y."/>
        </authorList>
    </citation>
    <scope>NUCLEOTIDE SEQUENCE [LARGE SCALE GENOMIC DNA]</scope>
    <source>
        <strain evidence="5 6">ACCC10489</strain>
        <plasmid evidence="5 6">unnamed1</plasmid>
    </source>
</reference>
<comment type="function">
    <text evidence="4">Chaperone for NapA, the catalytic subunit of the periplasmic nitrate reductase. It binds directly and specifically to the twin-arginine signal peptide of NapA, preventing premature interaction with the Tat translocase and premature export.</text>
</comment>
<keyword evidence="3 4" id="KW-0143">Chaperone</keyword>
<accession>A0A7H9BYV3</accession>
<organism evidence="5 6">
    <name type="scientific">Paracoccus pantotrophus</name>
    <name type="common">Thiosphaera pantotropha</name>
    <dbReference type="NCBI Taxonomy" id="82367"/>
    <lineage>
        <taxon>Bacteria</taxon>
        <taxon>Pseudomonadati</taxon>
        <taxon>Pseudomonadota</taxon>
        <taxon>Alphaproteobacteria</taxon>
        <taxon>Rhodobacterales</taxon>
        <taxon>Paracoccaceae</taxon>
        <taxon>Paracoccus</taxon>
    </lineage>
</organism>
<evidence type="ECO:0000256" key="3">
    <source>
        <dbReference type="ARBA" id="ARBA00023186"/>
    </source>
</evidence>
<protein>
    <recommendedName>
        <fullName evidence="4">Chaperone NapD</fullName>
    </recommendedName>
    <alternativeName>
        <fullName evidence="4">NapA signal peptide-binding chaperone NapD</fullName>
    </alternativeName>
</protein>
<sequence length="112" mass="12090">MREPDRIPIQRRDILTGKLKQDSGGESRFLHISSAIVTVRPDRAADLARHFATLPGTEVHAVQGAKIVLVLEGASVGEIGSRMAAISVMEGVFSANLVFEQILPADEREALS</sequence>
<geneLocation type="plasmid" evidence="5 6">
    <name>unnamed1</name>
</geneLocation>
<dbReference type="PANTHER" id="PTHR38603:SF1">
    <property type="entry name" value="CHAPERONE NAPD"/>
    <property type="match status" value="1"/>
</dbReference>
<dbReference type="GO" id="GO:0005048">
    <property type="term" value="F:signal sequence binding"/>
    <property type="evidence" value="ECO:0007669"/>
    <property type="project" value="UniProtKB-UniRule"/>
</dbReference>
<dbReference type="GO" id="GO:0051224">
    <property type="term" value="P:negative regulation of protein transport"/>
    <property type="evidence" value="ECO:0007669"/>
    <property type="project" value="UniProtKB-UniRule"/>
</dbReference>
<evidence type="ECO:0000256" key="1">
    <source>
        <dbReference type="ARBA" id="ARBA00004496"/>
    </source>
</evidence>
<evidence type="ECO:0000313" key="6">
    <source>
        <dbReference type="Proteomes" id="UP000509322"/>
    </source>
</evidence>
<evidence type="ECO:0000256" key="4">
    <source>
        <dbReference type="HAMAP-Rule" id="MF_02200"/>
    </source>
</evidence>
<evidence type="ECO:0000313" key="5">
    <source>
        <dbReference type="EMBL" id="QLH16604.1"/>
    </source>
</evidence>
<keyword evidence="5" id="KW-0614">Plasmid</keyword>
<proteinExistence type="inferred from homology"/>
<name>A0A7H9BYV3_PARPN</name>
<dbReference type="Proteomes" id="UP000509322">
    <property type="component" value="Plasmid unnamed1"/>
</dbReference>
<dbReference type="InterPro" id="IPR005623">
    <property type="entry name" value="Chaperone_NapD_NO3_reduct"/>
</dbReference>
<dbReference type="EMBL" id="CP058691">
    <property type="protein sequence ID" value="QLH16604.1"/>
    <property type="molecule type" value="Genomic_DNA"/>
</dbReference>
<dbReference type="PANTHER" id="PTHR38603">
    <property type="entry name" value="CHAPERONE NAPD"/>
    <property type="match status" value="1"/>
</dbReference>
<comment type="similarity">
    <text evidence="4">Belongs to the NapD family.</text>
</comment>
<keyword evidence="2 4" id="KW-0963">Cytoplasm</keyword>
<dbReference type="HAMAP" id="MF_02200">
    <property type="entry name" value="NapD"/>
    <property type="match status" value="1"/>
</dbReference>
<dbReference type="Gene3D" id="3.30.70.920">
    <property type="match status" value="1"/>
</dbReference>